<dbReference type="OrthoDB" id="9805013at2"/>
<dbReference type="PANTHER" id="PTHR43741:SF2">
    <property type="entry name" value="FMN-DEPENDENT NADH:QUINONE OXIDOREDUCTASE"/>
    <property type="match status" value="1"/>
</dbReference>
<reference evidence="8 10" key="1">
    <citation type="submission" date="2016-10" db="EMBL/GenBank/DDBJ databases">
        <authorList>
            <person name="Varghese N."/>
            <person name="Submissions S."/>
        </authorList>
    </citation>
    <scope>NUCLEOTIDE SEQUENCE [LARGE SCALE GENOMIC DNA]</scope>
    <source>
        <strain evidence="8 10">DSM 19299</strain>
    </source>
</reference>
<dbReference type="EMBL" id="FNEG01000001">
    <property type="protein sequence ID" value="SDI37723.1"/>
    <property type="molecule type" value="Genomic_DNA"/>
</dbReference>
<comment type="subunit">
    <text evidence="6">Homodimer.</text>
</comment>
<dbReference type="InterPro" id="IPR023048">
    <property type="entry name" value="NADH:quinone_OxRdtase_FMN_depd"/>
</dbReference>
<comment type="function">
    <text evidence="6">Also exhibits azoreductase activity. Catalyzes the reductive cleavage of the azo bond in aromatic azo compounds to the corresponding amines.</text>
</comment>
<dbReference type="GO" id="GO:0010181">
    <property type="term" value="F:FMN binding"/>
    <property type="evidence" value="ECO:0007669"/>
    <property type="project" value="UniProtKB-UniRule"/>
</dbReference>
<dbReference type="Proteomes" id="UP000199426">
    <property type="component" value="Unassembled WGS sequence"/>
</dbReference>
<evidence type="ECO:0000313" key="8">
    <source>
        <dbReference type="EMBL" id="SDI37723.1"/>
    </source>
</evidence>
<evidence type="ECO:0000313" key="9">
    <source>
        <dbReference type="EMBL" id="SQB26882.1"/>
    </source>
</evidence>
<sequence length="220" mass="25393">MDVQNKKLKNLLVINSSARFTGSQSRKLAEAFINHWKEKYLNSNIHLRELGNQIIPHITEEWIVAAFKPLENRTQKDVKSLELSDEYIKELKDADTIVIASPMYNWSIPSSLKAYIDQVVRVNETWKHNPDNIQNPYIGLLENKEVVLLLTRGSQGYEQGNYNEHKDFQTNYLKWVFNVMGISEIHVINLDGEADGKENYSLAIHSAHQRTIDVIDTKLS</sequence>
<dbReference type="InterPro" id="IPR029039">
    <property type="entry name" value="Flavoprotein-like_sf"/>
</dbReference>
<evidence type="ECO:0000259" key="7">
    <source>
        <dbReference type="Pfam" id="PF02525"/>
    </source>
</evidence>
<evidence type="ECO:0000256" key="6">
    <source>
        <dbReference type="HAMAP-Rule" id="MF_01216"/>
    </source>
</evidence>
<dbReference type="InterPro" id="IPR050104">
    <property type="entry name" value="FMN-dep_NADH:Q_OxRdtase_AzoR1"/>
</dbReference>
<protein>
    <recommendedName>
        <fullName evidence="6">FMN dependent NADH:quinone oxidoreductase</fullName>
        <ecNumber evidence="6">1.6.5.-</ecNumber>
    </recommendedName>
    <alternativeName>
        <fullName evidence="6">Azo-dye reductase</fullName>
    </alternativeName>
    <alternativeName>
        <fullName evidence="6">FMN-dependent NADH-azo compound oxidoreductase</fullName>
    </alternativeName>
    <alternativeName>
        <fullName evidence="6">FMN-dependent NADH-azoreductase</fullName>
        <ecNumber evidence="6">1.7.1.17</ecNumber>
    </alternativeName>
</protein>
<comment type="caution">
    <text evidence="6">Lacks conserved residue(s) required for the propagation of feature annotation.</text>
</comment>
<dbReference type="AlphaFoldDB" id="A0A2X2V7Z4"/>
<dbReference type="Gene3D" id="3.40.50.360">
    <property type="match status" value="1"/>
</dbReference>
<proteinExistence type="inferred from homology"/>
<evidence type="ECO:0000256" key="4">
    <source>
        <dbReference type="ARBA" id="ARBA00023027"/>
    </source>
</evidence>
<dbReference type="GO" id="GO:0009055">
    <property type="term" value="F:electron transfer activity"/>
    <property type="evidence" value="ECO:0007669"/>
    <property type="project" value="UniProtKB-UniRule"/>
</dbReference>
<evidence type="ECO:0000313" key="10">
    <source>
        <dbReference type="Proteomes" id="UP000199426"/>
    </source>
</evidence>
<dbReference type="EC" id="1.6.5.-" evidence="6"/>
<dbReference type="Proteomes" id="UP000251670">
    <property type="component" value="Unassembled WGS sequence"/>
</dbReference>
<feature type="binding site" evidence="6">
    <location>
        <position position="17"/>
    </location>
    <ligand>
        <name>FMN</name>
        <dbReference type="ChEBI" id="CHEBI:58210"/>
    </ligand>
</feature>
<dbReference type="STRING" id="445960.SAMN05421542_1021"/>
<dbReference type="HAMAP" id="MF_01216">
    <property type="entry name" value="Azoreductase_type1"/>
    <property type="match status" value="1"/>
</dbReference>
<keyword evidence="3 6" id="KW-0560">Oxidoreductase</keyword>
<evidence type="ECO:0000256" key="3">
    <source>
        <dbReference type="ARBA" id="ARBA00023002"/>
    </source>
</evidence>
<comment type="catalytic activity">
    <reaction evidence="6">
        <text>2 a quinone + NADH + H(+) = 2 a 1,4-benzosemiquinone + NAD(+)</text>
        <dbReference type="Rhea" id="RHEA:65952"/>
        <dbReference type="ChEBI" id="CHEBI:15378"/>
        <dbReference type="ChEBI" id="CHEBI:57540"/>
        <dbReference type="ChEBI" id="CHEBI:57945"/>
        <dbReference type="ChEBI" id="CHEBI:132124"/>
        <dbReference type="ChEBI" id="CHEBI:134225"/>
    </reaction>
</comment>
<gene>
    <name evidence="9" type="primary">azoR1_1</name>
    <name evidence="6" type="synonym">azoR</name>
    <name evidence="9" type="ORF">NCTC13492_00561</name>
    <name evidence="8" type="ORF">SAMN05421542_1021</name>
</gene>
<keyword evidence="2 6" id="KW-0288">FMN</keyword>
<feature type="binding site" evidence="6">
    <location>
        <begin position="23"/>
        <end position="25"/>
    </location>
    <ligand>
        <name>FMN</name>
        <dbReference type="ChEBI" id="CHEBI:58210"/>
    </ligand>
</feature>
<keyword evidence="10" id="KW-1185">Reference proteome</keyword>
<dbReference type="InterPro" id="IPR003680">
    <property type="entry name" value="Flavodoxin_fold"/>
</dbReference>
<evidence type="ECO:0000256" key="5">
    <source>
        <dbReference type="ARBA" id="ARBA00048542"/>
    </source>
</evidence>
<keyword evidence="1 6" id="KW-0285">Flavoprotein</keyword>
<comment type="function">
    <text evidence="6">Quinone reductase that provides resistance to thiol-specific stress caused by electrophilic quinones.</text>
</comment>
<evidence type="ECO:0000256" key="2">
    <source>
        <dbReference type="ARBA" id="ARBA00022643"/>
    </source>
</evidence>
<dbReference type="GO" id="GO:0016655">
    <property type="term" value="F:oxidoreductase activity, acting on NAD(P)H, quinone or similar compound as acceptor"/>
    <property type="evidence" value="ECO:0007669"/>
    <property type="project" value="InterPro"/>
</dbReference>
<evidence type="ECO:0000313" key="11">
    <source>
        <dbReference type="Proteomes" id="UP000251670"/>
    </source>
</evidence>
<name>A0A2X2V7Z4_CHRJE</name>
<comment type="cofactor">
    <cofactor evidence="6">
        <name>FMN</name>
        <dbReference type="ChEBI" id="CHEBI:58210"/>
    </cofactor>
    <text evidence="6">Binds 1 FMN per subunit.</text>
</comment>
<dbReference type="Pfam" id="PF02525">
    <property type="entry name" value="Flavodoxin_2"/>
    <property type="match status" value="1"/>
</dbReference>
<dbReference type="RefSeq" id="WP_089734130.1">
    <property type="nucleotide sequence ID" value="NZ_FNEG01000001.1"/>
</dbReference>
<dbReference type="EMBL" id="UAWB01000002">
    <property type="protein sequence ID" value="SQB26882.1"/>
    <property type="molecule type" value="Genomic_DNA"/>
</dbReference>
<evidence type="ECO:0000256" key="1">
    <source>
        <dbReference type="ARBA" id="ARBA00022630"/>
    </source>
</evidence>
<keyword evidence="4 6" id="KW-0520">NAD</keyword>
<organism evidence="9 11">
    <name type="scientific">Chryseobacterium jejuense</name>
    <dbReference type="NCBI Taxonomy" id="445960"/>
    <lineage>
        <taxon>Bacteria</taxon>
        <taxon>Pseudomonadati</taxon>
        <taxon>Bacteroidota</taxon>
        <taxon>Flavobacteriia</taxon>
        <taxon>Flavobacteriales</taxon>
        <taxon>Weeksellaceae</taxon>
        <taxon>Chryseobacterium group</taxon>
        <taxon>Chryseobacterium</taxon>
    </lineage>
</organism>
<comment type="catalytic activity">
    <reaction evidence="5">
        <text>N,N-dimethyl-1,4-phenylenediamine + anthranilate + 2 NAD(+) = 2-(4-dimethylaminophenyl)diazenylbenzoate + 2 NADH + 2 H(+)</text>
        <dbReference type="Rhea" id="RHEA:55872"/>
        <dbReference type="ChEBI" id="CHEBI:15378"/>
        <dbReference type="ChEBI" id="CHEBI:15783"/>
        <dbReference type="ChEBI" id="CHEBI:16567"/>
        <dbReference type="ChEBI" id="CHEBI:57540"/>
        <dbReference type="ChEBI" id="CHEBI:57945"/>
        <dbReference type="ChEBI" id="CHEBI:71579"/>
        <dbReference type="EC" id="1.7.1.17"/>
    </reaction>
    <physiologicalReaction direction="right-to-left" evidence="5">
        <dbReference type="Rhea" id="RHEA:55874"/>
    </physiologicalReaction>
</comment>
<dbReference type="EC" id="1.7.1.17" evidence="6"/>
<comment type="similarity">
    <text evidence="6">Belongs to the azoreductase type 1 family.</text>
</comment>
<dbReference type="PANTHER" id="PTHR43741">
    <property type="entry name" value="FMN-DEPENDENT NADH-AZOREDUCTASE 1"/>
    <property type="match status" value="1"/>
</dbReference>
<dbReference type="SUPFAM" id="SSF52218">
    <property type="entry name" value="Flavoproteins"/>
    <property type="match status" value="1"/>
</dbReference>
<dbReference type="GO" id="GO:0016652">
    <property type="term" value="F:oxidoreductase activity, acting on NAD(P)H as acceptor"/>
    <property type="evidence" value="ECO:0007669"/>
    <property type="project" value="UniProtKB-UniRule"/>
</dbReference>
<feature type="domain" description="Flavodoxin-like fold" evidence="7">
    <location>
        <begin position="9"/>
        <end position="199"/>
    </location>
</feature>
<reference evidence="9 11" key="2">
    <citation type="submission" date="2018-06" db="EMBL/GenBank/DDBJ databases">
        <authorList>
            <consortium name="Pathogen Informatics"/>
            <person name="Doyle S."/>
        </authorList>
    </citation>
    <scope>NUCLEOTIDE SEQUENCE [LARGE SCALE GENOMIC DNA]</scope>
    <source>
        <strain evidence="9 11">NCTC13492</strain>
    </source>
</reference>
<accession>A0A2X2V7Z4</accession>